<dbReference type="Pfam" id="PF11209">
    <property type="entry name" value="LmeA"/>
    <property type="match status" value="1"/>
</dbReference>
<sequence>MRKLLMLVAGAAAILLVFGETLLPAWARQTAETMLRDRGAESAEVTVESTPGILFLLGQIDTLKIDAKGFRIGDLRMERVQLTGSGVHFSSRDLFLDHRVHLISAKDLKLTGVVSEDALRNLLAKRIDKLDNIKVTIDEDGVHATAEVKIFGRMADVVLEGKIVEDAQALYFHMTRLDIKNALIGKANLGDIFGDIQIAKLDALPLKTRIESVEHRKGAIVVRLSAGGNEE</sequence>
<dbReference type="Proteomes" id="UP000011124">
    <property type="component" value="Chromosome"/>
</dbReference>
<dbReference type="InterPro" id="IPR021373">
    <property type="entry name" value="DUF2993"/>
</dbReference>
<dbReference type="EMBL" id="CP002637">
    <property type="protein sequence ID" value="AEC00135.1"/>
    <property type="molecule type" value="Genomic_DNA"/>
</dbReference>
<name>F4EZZ6_SELS3</name>
<proteinExistence type="predicted"/>
<dbReference type="RefSeq" id="WP_013740800.1">
    <property type="nucleotide sequence ID" value="NC_015437.1"/>
</dbReference>
<keyword evidence="2" id="KW-1185">Reference proteome</keyword>
<accession>F4EZZ6</accession>
<evidence type="ECO:0000313" key="1">
    <source>
        <dbReference type="EMBL" id="AEC00135.1"/>
    </source>
</evidence>
<dbReference type="KEGG" id="ssg:Selsp_1175"/>
<evidence type="ECO:0000313" key="2">
    <source>
        <dbReference type="Proteomes" id="UP000011124"/>
    </source>
</evidence>
<dbReference type="AlphaFoldDB" id="F4EZZ6"/>
<evidence type="ECO:0008006" key="3">
    <source>
        <dbReference type="Google" id="ProtNLM"/>
    </source>
</evidence>
<gene>
    <name evidence="1" type="ordered locus">Selsp_1175</name>
</gene>
<dbReference type="OrthoDB" id="1664066at2"/>
<dbReference type="HOGENOM" id="CLU_104632_0_0_9"/>
<organism evidence="1 2">
    <name type="scientific">Selenomonas sputigena (strain ATCC 35185 / DSM 20758 / CCUG 44933 / VPI D19B-28)</name>
    <dbReference type="NCBI Taxonomy" id="546271"/>
    <lineage>
        <taxon>Bacteria</taxon>
        <taxon>Bacillati</taxon>
        <taxon>Bacillota</taxon>
        <taxon>Negativicutes</taxon>
        <taxon>Selenomonadales</taxon>
        <taxon>Selenomonadaceae</taxon>
        <taxon>Selenomonas</taxon>
    </lineage>
</organism>
<reference evidence="1 2" key="1">
    <citation type="submission" date="2011-04" db="EMBL/GenBank/DDBJ databases">
        <title>The complete genome of Selenomonas sputigena DSM 20758.</title>
        <authorList>
            <consortium name="US DOE Joint Genome Institute (JGI-PGF)"/>
            <person name="Lucas S."/>
            <person name="Copeland A."/>
            <person name="Lapidus A."/>
            <person name="Bruce D."/>
            <person name="Goodwin L."/>
            <person name="Pitluck S."/>
            <person name="Peters L."/>
            <person name="Kyrpides N."/>
            <person name="Mavromatis K."/>
            <person name="Ivanova N."/>
            <person name="Ovchinnikova G."/>
            <person name="Teshima H."/>
            <person name="Detter J.C."/>
            <person name="Tapia R."/>
            <person name="Han C."/>
            <person name="Land M."/>
            <person name="Hauser L."/>
            <person name="Markowitz V."/>
            <person name="Cheng J.-F."/>
            <person name="Hugenholtz P."/>
            <person name="Woyke T."/>
            <person name="Wu D."/>
            <person name="Gronow S."/>
            <person name="Wellnitz S."/>
            <person name="Schneider S."/>
            <person name="Klenk H.-P."/>
            <person name="Eisen J.A."/>
        </authorList>
    </citation>
    <scope>NUCLEOTIDE SEQUENCE [LARGE SCALE GENOMIC DNA]</scope>
    <source>
        <strain evidence="2">ATCC 35185 / DSM 20758 / VPI D19B-28</strain>
    </source>
</reference>
<protein>
    <recommendedName>
        <fullName evidence="3">DUF2993 domain-containing protein</fullName>
    </recommendedName>
</protein>